<dbReference type="InterPro" id="IPR024240">
    <property type="entry name" value="NAGLU_N"/>
</dbReference>
<dbReference type="PANTHER" id="PTHR12872:SF1">
    <property type="entry name" value="ALPHA-N-ACETYLGLUCOSAMINIDASE"/>
    <property type="match status" value="1"/>
</dbReference>
<dbReference type="InterPro" id="IPR024732">
    <property type="entry name" value="NAGLU_C"/>
</dbReference>
<dbReference type="Pfam" id="PF12972">
    <property type="entry name" value="NAGLU_C"/>
    <property type="match status" value="1"/>
</dbReference>
<dbReference type="InterPro" id="IPR029018">
    <property type="entry name" value="Hex-like_dom2"/>
</dbReference>
<dbReference type="GO" id="GO:0016787">
    <property type="term" value="F:hydrolase activity"/>
    <property type="evidence" value="ECO:0007669"/>
    <property type="project" value="UniProtKB-KW"/>
</dbReference>
<dbReference type="AlphaFoldDB" id="A0A4Q5LNR9"/>
<proteinExistence type="predicted"/>
<evidence type="ECO:0000313" key="5">
    <source>
        <dbReference type="EMBL" id="RYU91002.1"/>
    </source>
</evidence>
<dbReference type="Gene3D" id="3.20.20.80">
    <property type="entry name" value="Glycosidases"/>
    <property type="match status" value="1"/>
</dbReference>
<dbReference type="EMBL" id="SEWG01000003">
    <property type="protein sequence ID" value="RYU91002.1"/>
    <property type="molecule type" value="Genomic_DNA"/>
</dbReference>
<dbReference type="Pfam" id="PF12971">
    <property type="entry name" value="NAGLU_N"/>
    <property type="match status" value="1"/>
</dbReference>
<dbReference type="InterPro" id="IPR024733">
    <property type="entry name" value="NAGLU_tim-barrel"/>
</dbReference>
<feature type="domain" description="Alpha-N-acetylglucosaminidase C-terminal" evidence="4">
    <location>
        <begin position="457"/>
        <end position="717"/>
    </location>
</feature>
<reference evidence="5 6" key="1">
    <citation type="submission" date="2019-02" db="EMBL/GenBank/DDBJ databases">
        <title>Bacterial novel species Mucilaginibacter sp. 17JY9-4 isolated from soil.</title>
        <authorList>
            <person name="Jung H.-Y."/>
        </authorList>
    </citation>
    <scope>NUCLEOTIDE SEQUENCE [LARGE SCALE GENOMIC DNA]</scope>
    <source>
        <strain evidence="5 6">17JY9-4</strain>
    </source>
</reference>
<protein>
    <submittedName>
        <fullName evidence="5">Alpha-N-acetylglucosaminidase</fullName>
    </submittedName>
</protein>
<accession>A0A4Q5LNR9</accession>
<comment type="caution">
    <text evidence="5">The sequence shown here is derived from an EMBL/GenBank/DDBJ whole genome shotgun (WGS) entry which is preliminary data.</text>
</comment>
<dbReference type="Gene3D" id="3.30.379.10">
    <property type="entry name" value="Chitobiase/beta-hexosaminidase domain 2-like"/>
    <property type="match status" value="1"/>
</dbReference>
<dbReference type="Pfam" id="PF05089">
    <property type="entry name" value="NAGLU"/>
    <property type="match status" value="1"/>
</dbReference>
<dbReference type="Proteomes" id="UP000293331">
    <property type="component" value="Unassembled WGS sequence"/>
</dbReference>
<gene>
    <name evidence="5" type="ORF">EWM62_09805</name>
</gene>
<dbReference type="OrthoDB" id="179563at2"/>
<evidence type="ECO:0000256" key="1">
    <source>
        <dbReference type="ARBA" id="ARBA00022801"/>
    </source>
</evidence>
<keyword evidence="6" id="KW-1185">Reference proteome</keyword>
<dbReference type="PANTHER" id="PTHR12872">
    <property type="entry name" value="ALPHA-N-ACETYLGLUCOSAMINIDASE"/>
    <property type="match status" value="1"/>
</dbReference>
<evidence type="ECO:0000259" key="3">
    <source>
        <dbReference type="Pfam" id="PF12971"/>
    </source>
</evidence>
<dbReference type="InterPro" id="IPR007781">
    <property type="entry name" value="NAGLU"/>
</dbReference>
<evidence type="ECO:0000313" key="6">
    <source>
        <dbReference type="Proteomes" id="UP000293331"/>
    </source>
</evidence>
<sequence>MLSCALVTAFAADTLNKNACYALINRITPKHAARFEVAFIPKDGAKDVFELESAGQKIVLRGNNETSVASALNYYLKNYAHYDIGWNTAEVHDIPDVLPLVPNIIRKATPYKYRYNFNYCTFNYTASWWDWDRWQRAIDWMAMNGINMPLALTGQNSVWYNVYKGLGFTDRELEGFFTGPAYFNWFWMGNLDGWGGPLSQSFMKKHEALQKQILARERELGMTPILPAFTGHVPRSFKDHYPNAKLFKTTWGDDFPSVAFSSMLDPNDPTFTVIGKKFMEEQNRIYGTNHFYSADTFNEMMPPSNDSTFLDQVGKKIYQSMASNDTAATWVMQGWMFSYSPDFWKPTQMKGLLNSVPADKLIVLDLWGEIIPQWKENEAFYGKQWIWCMLHNFGGTNSLYGDMAHIANDPNLALHDPGSGRMQGIGLTMEAIDQNPAIYALMLDNIWEDKPIDLDNWVKEYAHRRYGQNNADAESAWSVLKNTVYSGQPWWGTASIITGRPTFEKEAKWTHTELHYKPANLLPAWEKLLAASSQLKNNDGFQYDLVDISRQVMANYANHVQQQFAASYRRGDMASYKKQTALFLTLIDDMDKLLATRKDFLLGKWLNDAKSYGDDQDEKQLFEKNARDLVSLWGDKDCGIHDYAYKQWAGMLKGYYKHRWIQFFSYVDKQTSLHKKIDQKQFEENIKNWEWSWVNSHEDYSSTAVGDSVKTAGEMYVKYGMMIKTAYAARAKSTSKSLKKIRKNKVN</sequence>
<feature type="domain" description="Alpha-N-acetylglucosaminidase tim-barrel" evidence="2">
    <location>
        <begin position="114"/>
        <end position="448"/>
    </location>
</feature>
<organism evidence="5 6">
    <name type="scientific">Mucilaginibacter terrigena</name>
    <dbReference type="NCBI Taxonomy" id="2492395"/>
    <lineage>
        <taxon>Bacteria</taxon>
        <taxon>Pseudomonadati</taxon>
        <taxon>Bacteroidota</taxon>
        <taxon>Sphingobacteriia</taxon>
        <taxon>Sphingobacteriales</taxon>
        <taxon>Sphingobacteriaceae</taxon>
        <taxon>Mucilaginibacter</taxon>
    </lineage>
</organism>
<feature type="domain" description="Alpha-N-acetylglucosaminidase N-terminal" evidence="3">
    <location>
        <begin position="19"/>
        <end position="99"/>
    </location>
</feature>
<evidence type="ECO:0000259" key="4">
    <source>
        <dbReference type="Pfam" id="PF12972"/>
    </source>
</evidence>
<keyword evidence="1" id="KW-0378">Hydrolase</keyword>
<dbReference type="GO" id="GO:0005975">
    <property type="term" value="P:carbohydrate metabolic process"/>
    <property type="evidence" value="ECO:0007669"/>
    <property type="project" value="UniProtKB-ARBA"/>
</dbReference>
<evidence type="ECO:0000259" key="2">
    <source>
        <dbReference type="Pfam" id="PF05089"/>
    </source>
</evidence>
<dbReference type="Gene3D" id="1.20.120.670">
    <property type="entry name" value="N-acetyl-b-d-glucoasminidase"/>
    <property type="match status" value="1"/>
</dbReference>
<name>A0A4Q5LNR9_9SPHI</name>